<dbReference type="AlphaFoldDB" id="A0A553HJN7"/>
<dbReference type="OrthoDB" id="3518533at2759"/>
<keyword evidence="1" id="KW-0732">Signal</keyword>
<dbReference type="EMBL" id="VFLP01000097">
    <property type="protein sequence ID" value="TRX88172.1"/>
    <property type="molecule type" value="Genomic_DNA"/>
</dbReference>
<proteinExistence type="predicted"/>
<keyword evidence="4" id="KW-1185">Reference proteome</keyword>
<reference evidence="4" key="1">
    <citation type="submission" date="2019-06" db="EMBL/GenBank/DDBJ databases">
        <title>Draft genome sequence of the griseofulvin-producing fungus Xylaria cubensis strain G536.</title>
        <authorList>
            <person name="Mead M.E."/>
            <person name="Raja H.A."/>
            <person name="Steenwyk J.L."/>
            <person name="Knowles S.L."/>
            <person name="Oberlies N.H."/>
            <person name="Rokas A."/>
        </authorList>
    </citation>
    <scope>NUCLEOTIDE SEQUENCE [LARGE SCALE GENOMIC DNA]</scope>
    <source>
        <strain evidence="4">G536</strain>
    </source>
</reference>
<organism evidence="3 4">
    <name type="scientific">Xylaria flabelliformis</name>
    <dbReference type="NCBI Taxonomy" id="2512241"/>
    <lineage>
        <taxon>Eukaryota</taxon>
        <taxon>Fungi</taxon>
        <taxon>Dikarya</taxon>
        <taxon>Ascomycota</taxon>
        <taxon>Pezizomycotina</taxon>
        <taxon>Sordariomycetes</taxon>
        <taxon>Xylariomycetidae</taxon>
        <taxon>Xylariales</taxon>
        <taxon>Xylariaceae</taxon>
        <taxon>Xylaria</taxon>
    </lineage>
</organism>
<feature type="domain" description="DUF7907" evidence="2">
    <location>
        <begin position="37"/>
        <end position="210"/>
    </location>
</feature>
<evidence type="ECO:0000313" key="4">
    <source>
        <dbReference type="Proteomes" id="UP000319160"/>
    </source>
</evidence>
<dbReference type="Pfam" id="PF25484">
    <property type="entry name" value="DUF7907"/>
    <property type="match status" value="1"/>
</dbReference>
<feature type="signal peptide" evidence="1">
    <location>
        <begin position="1"/>
        <end position="19"/>
    </location>
</feature>
<protein>
    <recommendedName>
        <fullName evidence="2">DUF7907 domain-containing protein</fullName>
    </recommendedName>
</protein>
<dbReference type="Proteomes" id="UP000319160">
    <property type="component" value="Unassembled WGS sequence"/>
</dbReference>
<name>A0A553HJN7_9PEZI</name>
<dbReference type="STRING" id="2512241.A0A553HJN7"/>
<evidence type="ECO:0000313" key="3">
    <source>
        <dbReference type="EMBL" id="TRX88172.1"/>
    </source>
</evidence>
<sequence length="246" mass="26413">MAMFKTLFAAVGAASIASAVPLESRQVIPNYPPNELSTGFRLVVNVTDPATDLTPSVDGWELQGIHTGAGFNDAALTSEKGQIFYHNGTAAEIRFGEGSILSDGGSPPFPFGIYVQGEDQFDATYPAEHDVSINVGSGTIGVSLLSFPDPYFYLTAHATGTFVACPRTVPYYNQEFIVVRFAYDTFDPDTALPVHNVPEGCTAITLIPECDVLPELPEGSLSSHEYAAESKCYKDVSAINWPEYGP</sequence>
<accession>A0A553HJN7</accession>
<feature type="chain" id="PRO_5022039440" description="DUF7907 domain-containing protein" evidence="1">
    <location>
        <begin position="20"/>
        <end position="246"/>
    </location>
</feature>
<evidence type="ECO:0000256" key="1">
    <source>
        <dbReference type="SAM" id="SignalP"/>
    </source>
</evidence>
<evidence type="ECO:0000259" key="2">
    <source>
        <dbReference type="Pfam" id="PF25484"/>
    </source>
</evidence>
<dbReference type="InterPro" id="IPR057229">
    <property type="entry name" value="DUF7907"/>
</dbReference>
<gene>
    <name evidence="3" type="ORF">FHL15_010921</name>
</gene>
<comment type="caution">
    <text evidence="3">The sequence shown here is derived from an EMBL/GenBank/DDBJ whole genome shotgun (WGS) entry which is preliminary data.</text>
</comment>